<proteinExistence type="predicted"/>
<evidence type="ECO:0000256" key="1">
    <source>
        <dbReference type="SAM" id="SignalP"/>
    </source>
</evidence>
<dbReference type="Proteomes" id="UP000266313">
    <property type="component" value="Chromosome"/>
</dbReference>
<gene>
    <name evidence="3" type="ORF">sS8_2416</name>
</gene>
<evidence type="ECO:0000259" key="2">
    <source>
        <dbReference type="Pfam" id="PF07589"/>
    </source>
</evidence>
<dbReference type="EMBL" id="AP017928">
    <property type="protein sequence ID" value="BBA34368.1"/>
    <property type="molecule type" value="Genomic_DNA"/>
</dbReference>
<feature type="domain" description="Ice-binding protein C-terminal" evidence="2">
    <location>
        <begin position="168"/>
        <end position="190"/>
    </location>
</feature>
<protein>
    <recommendedName>
        <fullName evidence="2">Ice-binding protein C-terminal domain-containing protein</fullName>
    </recommendedName>
</protein>
<name>A0A250KRU8_9GAMM</name>
<evidence type="ECO:0000313" key="3">
    <source>
        <dbReference type="EMBL" id="BBA34368.1"/>
    </source>
</evidence>
<reference evidence="3 4" key="1">
    <citation type="submission" date="2016-12" db="EMBL/GenBank/DDBJ databases">
        <title>Genome sequencing of Methylocaldum marinum.</title>
        <authorList>
            <person name="Takeuchi M."/>
            <person name="Kamagata Y."/>
            <person name="Hiraoka S."/>
            <person name="Oshima K."/>
            <person name="Hattori M."/>
            <person name="Iwasaki W."/>
        </authorList>
    </citation>
    <scope>NUCLEOTIDE SEQUENCE [LARGE SCALE GENOMIC DNA]</scope>
    <source>
        <strain evidence="3 4">S8</strain>
    </source>
</reference>
<keyword evidence="1" id="KW-0732">Signal</keyword>
<keyword evidence="4" id="KW-1185">Reference proteome</keyword>
<feature type="signal peptide" evidence="1">
    <location>
        <begin position="1"/>
        <end position="25"/>
    </location>
</feature>
<feature type="chain" id="PRO_5012264739" description="Ice-binding protein C-terminal domain-containing protein" evidence="1">
    <location>
        <begin position="26"/>
        <end position="192"/>
    </location>
</feature>
<accession>A0A250KRU8</accession>
<dbReference type="AlphaFoldDB" id="A0A250KRU8"/>
<organism evidence="3 4">
    <name type="scientific">Methylocaldum marinum</name>
    <dbReference type="NCBI Taxonomy" id="1432792"/>
    <lineage>
        <taxon>Bacteria</taxon>
        <taxon>Pseudomonadati</taxon>
        <taxon>Pseudomonadota</taxon>
        <taxon>Gammaproteobacteria</taxon>
        <taxon>Methylococcales</taxon>
        <taxon>Methylococcaceae</taxon>
        <taxon>Methylocaldum</taxon>
    </lineage>
</organism>
<dbReference type="RefSeq" id="WP_170161053.1">
    <property type="nucleotide sequence ID" value="NZ_AP017928.1"/>
</dbReference>
<sequence length="192" mass="20555">METLTLVRTVGLGLSLIGCVGTAHASSFSGQLNSQGYDVLTVMVPTDGVVDIEYTAGYDDPTFSLFDNSGVHLVTNDDVTGAISKITLNLTANTYSLLISYCCNSWLYILDSDAVFSVTDGFNKGSYWFSGTGTLKGMRADLDLGMPPFFAQRAPYTVTVTGAQLSRVPEPATLSLIGPGLLGVSLRFRRRD</sequence>
<dbReference type="InterPro" id="IPR013424">
    <property type="entry name" value="Ice-binding_C"/>
</dbReference>
<evidence type="ECO:0000313" key="4">
    <source>
        <dbReference type="Proteomes" id="UP000266313"/>
    </source>
</evidence>
<dbReference type="Pfam" id="PF07589">
    <property type="entry name" value="PEP-CTERM"/>
    <property type="match status" value="1"/>
</dbReference>
<dbReference type="KEGG" id="mmai:sS8_2416"/>